<proteinExistence type="predicted"/>
<dbReference type="EMBL" id="CP032548">
    <property type="protein sequence ID" value="AZJ34550.1"/>
    <property type="molecule type" value="Genomic_DNA"/>
</dbReference>
<evidence type="ECO:0000313" key="2">
    <source>
        <dbReference type="Proteomes" id="UP000274593"/>
    </source>
</evidence>
<dbReference type="RefSeq" id="WP_125066383.1">
    <property type="nucleotide sequence ID" value="NZ_CP032548.1"/>
</dbReference>
<gene>
    <name evidence="1" type="ORF">D6T69_02990</name>
</gene>
<dbReference type="AlphaFoldDB" id="A0A3S8R4S3"/>
<accession>A0A3S8R4S3</accession>
<dbReference type="Proteomes" id="UP000274593">
    <property type="component" value="Chromosome"/>
</dbReference>
<reference evidence="1 2" key="1">
    <citation type="submission" date="2018-09" db="EMBL/GenBank/DDBJ databases">
        <title>Insights into the microbiota of Asian seabass (Lates calcarifer) with tenacibaculosis symptoms and description of sp. nov. Tenacibaculum singaporense.</title>
        <authorList>
            <person name="Miyake S."/>
            <person name="Soh M."/>
            <person name="Azman M.N."/>
            <person name="Ngoh S.Y."/>
            <person name="Orban L."/>
        </authorList>
    </citation>
    <scope>NUCLEOTIDE SEQUENCE [LARGE SCALE GENOMIC DNA]</scope>
    <source>
        <strain evidence="1 2">DSM 106434</strain>
    </source>
</reference>
<dbReference type="KEGG" id="tsig:D6T69_02990"/>
<keyword evidence="2" id="KW-1185">Reference proteome</keyword>
<protein>
    <submittedName>
        <fullName evidence="1">Uncharacterized protein</fullName>
    </submittedName>
</protein>
<name>A0A3S8R4S3_9FLAO</name>
<evidence type="ECO:0000313" key="1">
    <source>
        <dbReference type="EMBL" id="AZJ34550.1"/>
    </source>
</evidence>
<sequence>MKQNKETLKQFFETGDKPTQQQYADLIDSYIDAKQPEGEANRRFVIDETGEVSVASEQQVPEYTLSPISGTNTVDLLKDGVSVSQIDLTLYLDNTNLARLVSGTVDANGLATFVRDDNSTFTVDLSNLKDTVPQYQAGTNITIDTTDPDNPIIKTSDAFVNQVQNIETTLTNKLDVNGNGSQLTNVDAMTIGGKDAADFVDKTSNETITGTKTFNTGTANPNIVSNVSVDGQIGLSMTNTAFSASIYTQNDADGNNIYSLNNLDGEGMVSVNEGTGTGVYSENNSTGIGIYSNNQLTGTGIDSENYGGGIGIRSYNGSSINSGIYSINASEGTGIKSFNQGNGDSIVSDADVTADGYNYVGQSQGTNTFTVDKLGNIDTEGEVYSKGIVVDPLGTTSGIAGSNFTVKKKSTSTSTNASQFIDVDRQASSTPSNTNTNTFGLVARVVNNSTVEDAGVTGSNLVGRNSSSSNFNFAYGTKNTGEASGNGDGNFVVGTTNDSKITGAATIDYLRGISSSTIIDNTGATANYMQGEHNSLVFTNGSVGEASVMYLDIDGGSATVTGDLAYIRAGNDALPTVNGNSYFIKSESTLPSEFAGSISTSKLTSTSINTTPVTFANLPSSPSAGDIATITDAGSVAYRGVASEGGSNIALVMYDGTNWVYH</sequence>
<organism evidence="1 2">
    <name type="scientific">Tenacibaculum singaporense</name>
    <dbReference type="NCBI Taxonomy" id="2358479"/>
    <lineage>
        <taxon>Bacteria</taxon>
        <taxon>Pseudomonadati</taxon>
        <taxon>Bacteroidota</taxon>
        <taxon>Flavobacteriia</taxon>
        <taxon>Flavobacteriales</taxon>
        <taxon>Flavobacteriaceae</taxon>
        <taxon>Tenacibaculum</taxon>
    </lineage>
</organism>